<evidence type="ECO:0000313" key="8">
    <source>
        <dbReference type="EMBL" id="AMO24760.1"/>
    </source>
</evidence>
<dbReference type="SUPFAM" id="SSF46894">
    <property type="entry name" value="C-terminal effector domain of the bipartite response regulators"/>
    <property type="match status" value="1"/>
</dbReference>
<dbReference type="PANTHER" id="PTHR43214:SF41">
    <property type="entry name" value="NITRATE_NITRITE RESPONSE REGULATOR PROTEIN NARP"/>
    <property type="match status" value="1"/>
</dbReference>
<evidence type="ECO:0000256" key="5">
    <source>
        <dbReference type="PROSITE-ProRule" id="PRU00169"/>
    </source>
</evidence>
<dbReference type="GO" id="GO:0003677">
    <property type="term" value="F:DNA binding"/>
    <property type="evidence" value="ECO:0007669"/>
    <property type="project" value="UniProtKB-KW"/>
</dbReference>
<dbReference type="Pfam" id="PF00196">
    <property type="entry name" value="GerE"/>
    <property type="match status" value="1"/>
</dbReference>
<evidence type="ECO:0000259" key="6">
    <source>
        <dbReference type="PROSITE" id="PS50043"/>
    </source>
</evidence>
<dbReference type="CDD" id="cd06170">
    <property type="entry name" value="LuxR_C_like"/>
    <property type="match status" value="1"/>
</dbReference>
<dbReference type="Gene3D" id="3.40.50.2300">
    <property type="match status" value="1"/>
</dbReference>
<protein>
    <submittedName>
        <fullName evidence="8">LuxR family transcriptional regulator</fullName>
    </submittedName>
</protein>
<dbReference type="OrthoDB" id="9816469at2"/>
<evidence type="ECO:0000256" key="4">
    <source>
        <dbReference type="ARBA" id="ARBA00023163"/>
    </source>
</evidence>
<evidence type="ECO:0000256" key="3">
    <source>
        <dbReference type="ARBA" id="ARBA00023125"/>
    </source>
</evidence>
<dbReference type="Pfam" id="PF00072">
    <property type="entry name" value="Response_reg"/>
    <property type="match status" value="1"/>
</dbReference>
<dbReference type="InterPro" id="IPR039420">
    <property type="entry name" value="WalR-like"/>
</dbReference>
<feature type="modified residue" description="4-aspartylphosphate" evidence="5">
    <location>
        <position position="54"/>
    </location>
</feature>
<organism evidence="8 9">
    <name type="scientific">Ramlibacter tataouinensis</name>
    <dbReference type="NCBI Taxonomy" id="94132"/>
    <lineage>
        <taxon>Bacteria</taxon>
        <taxon>Pseudomonadati</taxon>
        <taxon>Pseudomonadota</taxon>
        <taxon>Betaproteobacteria</taxon>
        <taxon>Burkholderiales</taxon>
        <taxon>Comamonadaceae</taxon>
        <taxon>Ramlibacter</taxon>
    </lineage>
</organism>
<evidence type="ECO:0000313" key="9">
    <source>
        <dbReference type="Proteomes" id="UP000070433"/>
    </source>
</evidence>
<feature type="domain" description="HTH luxR-type" evidence="6">
    <location>
        <begin position="142"/>
        <end position="207"/>
    </location>
</feature>
<dbReference type="PATRIC" id="fig|94132.3.peg.4157"/>
<dbReference type="Proteomes" id="UP000070433">
    <property type="component" value="Chromosome"/>
</dbReference>
<dbReference type="GO" id="GO:0000160">
    <property type="term" value="P:phosphorelay signal transduction system"/>
    <property type="evidence" value="ECO:0007669"/>
    <property type="project" value="InterPro"/>
</dbReference>
<keyword evidence="2" id="KW-0805">Transcription regulation</keyword>
<dbReference type="PANTHER" id="PTHR43214">
    <property type="entry name" value="TWO-COMPONENT RESPONSE REGULATOR"/>
    <property type="match status" value="1"/>
</dbReference>
<evidence type="ECO:0000256" key="1">
    <source>
        <dbReference type="ARBA" id="ARBA00022553"/>
    </source>
</evidence>
<dbReference type="InterPro" id="IPR016032">
    <property type="entry name" value="Sig_transdc_resp-reg_C-effctor"/>
</dbReference>
<dbReference type="PRINTS" id="PR00038">
    <property type="entry name" value="HTHLUXR"/>
</dbReference>
<reference evidence="8 9" key="1">
    <citation type="journal article" date="2014" name="Int. J. Syst. Evol. Microbiol.">
        <title>Ramlibacter solisilvae sp. nov., isolated from forest soil, and emended description of the genus Ramlibacter.</title>
        <authorList>
            <person name="Lee H.J."/>
            <person name="Lee S.H."/>
            <person name="Lee S.S."/>
            <person name="Lee J.S."/>
            <person name="Kim Y."/>
            <person name="Kim S.C."/>
            <person name="Jeon C.O."/>
        </authorList>
    </citation>
    <scope>NUCLEOTIDE SEQUENCE [LARGE SCALE GENOMIC DNA]</scope>
    <source>
        <strain evidence="8 9">5-10</strain>
    </source>
</reference>
<dbReference type="PROSITE" id="PS50110">
    <property type="entry name" value="RESPONSE_REGULATORY"/>
    <property type="match status" value="1"/>
</dbReference>
<proteinExistence type="predicted"/>
<keyword evidence="9" id="KW-1185">Reference proteome</keyword>
<dbReference type="GO" id="GO:0006355">
    <property type="term" value="P:regulation of DNA-templated transcription"/>
    <property type="evidence" value="ECO:0007669"/>
    <property type="project" value="InterPro"/>
</dbReference>
<gene>
    <name evidence="8" type="ORF">UC35_20375</name>
</gene>
<dbReference type="PROSITE" id="PS00622">
    <property type="entry name" value="HTH_LUXR_1"/>
    <property type="match status" value="1"/>
</dbReference>
<dbReference type="InterPro" id="IPR011006">
    <property type="entry name" value="CheY-like_superfamily"/>
</dbReference>
<evidence type="ECO:0000256" key="2">
    <source>
        <dbReference type="ARBA" id="ARBA00023015"/>
    </source>
</evidence>
<keyword evidence="4" id="KW-0804">Transcription</keyword>
<accession>A0A127JXP4</accession>
<dbReference type="AlphaFoldDB" id="A0A127JXP4"/>
<keyword evidence="1 5" id="KW-0597">Phosphoprotein</keyword>
<dbReference type="RefSeq" id="WP_061502948.1">
    <property type="nucleotide sequence ID" value="NZ_CP010951.1"/>
</dbReference>
<dbReference type="CDD" id="cd17535">
    <property type="entry name" value="REC_NarL-like"/>
    <property type="match status" value="1"/>
</dbReference>
<evidence type="ECO:0000259" key="7">
    <source>
        <dbReference type="PROSITE" id="PS50110"/>
    </source>
</evidence>
<dbReference type="SMART" id="SM00448">
    <property type="entry name" value="REC"/>
    <property type="match status" value="1"/>
</dbReference>
<dbReference type="InterPro" id="IPR058245">
    <property type="entry name" value="NreC/VraR/RcsB-like_REC"/>
</dbReference>
<dbReference type="InterPro" id="IPR000792">
    <property type="entry name" value="Tscrpt_reg_LuxR_C"/>
</dbReference>
<name>A0A127JXP4_9BURK</name>
<sequence>MIRLVIADDHAIVREGLKRIVAEAPGLQVEAEAADGNEVIRLVREREFDVLVLDLSMPGRSGMELIKLVKSERPRLRILVLSMHQETQYAVRAIKSGASGYLTKESAPAQLVQAIQKVAAGGAFISAEVAEQLALGAMPGGEKPPHETLSDREFEVFRQLVAGVSVTDIAGQLKLSVKTVSTHKANLMQKLGLHNQSELVRYAIRHGLAGDDIA</sequence>
<dbReference type="SMART" id="SM00421">
    <property type="entry name" value="HTH_LUXR"/>
    <property type="match status" value="1"/>
</dbReference>
<dbReference type="InterPro" id="IPR001789">
    <property type="entry name" value="Sig_transdc_resp-reg_receiver"/>
</dbReference>
<feature type="domain" description="Response regulatory" evidence="7">
    <location>
        <begin position="3"/>
        <end position="119"/>
    </location>
</feature>
<dbReference type="SUPFAM" id="SSF52172">
    <property type="entry name" value="CheY-like"/>
    <property type="match status" value="1"/>
</dbReference>
<dbReference type="EMBL" id="CP010951">
    <property type="protein sequence ID" value="AMO24760.1"/>
    <property type="molecule type" value="Genomic_DNA"/>
</dbReference>
<keyword evidence="3" id="KW-0238">DNA-binding</keyword>
<dbReference type="PROSITE" id="PS50043">
    <property type="entry name" value="HTH_LUXR_2"/>
    <property type="match status" value="1"/>
</dbReference>